<reference evidence="8" key="2">
    <citation type="submission" date="2020-09" db="EMBL/GenBank/DDBJ databases">
        <authorList>
            <person name="Sun Q."/>
            <person name="Kim S."/>
        </authorList>
    </citation>
    <scope>NUCLEOTIDE SEQUENCE</scope>
    <source>
        <strain evidence="8">KCTC 12711</strain>
    </source>
</reference>
<feature type="transmembrane region" description="Helical" evidence="7">
    <location>
        <begin position="174"/>
        <end position="195"/>
    </location>
</feature>
<comment type="subcellular location">
    <subcellularLocation>
        <location evidence="1 7">Cell membrane</location>
        <topology evidence="1 7">Multi-pass membrane protein</topology>
    </subcellularLocation>
</comment>
<dbReference type="InterPro" id="IPR017039">
    <property type="entry name" value="Virul_fac_BrkB"/>
</dbReference>
<evidence type="ECO:0000256" key="6">
    <source>
        <dbReference type="ARBA" id="ARBA00023136"/>
    </source>
</evidence>
<dbReference type="HAMAP" id="MF_00672">
    <property type="entry name" value="UPF0761"/>
    <property type="match status" value="1"/>
</dbReference>
<keyword evidence="4 7" id="KW-0812">Transmembrane</keyword>
<keyword evidence="2 7" id="KW-1003">Cell membrane</keyword>
<keyword evidence="6 7" id="KW-0472">Membrane</keyword>
<feature type="transmembrane region" description="Helical" evidence="7">
    <location>
        <begin position="207"/>
        <end position="229"/>
    </location>
</feature>
<name>A0A918RJI4_9GAMM</name>
<organism evidence="8 9">
    <name type="scientific">Arenicella chitinivorans</name>
    <dbReference type="NCBI Taxonomy" id="1329800"/>
    <lineage>
        <taxon>Bacteria</taxon>
        <taxon>Pseudomonadati</taxon>
        <taxon>Pseudomonadota</taxon>
        <taxon>Gammaproteobacteria</taxon>
        <taxon>Arenicellales</taxon>
        <taxon>Arenicellaceae</taxon>
        <taxon>Arenicella</taxon>
    </lineage>
</organism>
<evidence type="ECO:0000313" key="8">
    <source>
        <dbReference type="EMBL" id="GGZ98927.1"/>
    </source>
</evidence>
<evidence type="ECO:0000313" key="9">
    <source>
        <dbReference type="Proteomes" id="UP000614811"/>
    </source>
</evidence>
<keyword evidence="9" id="KW-1185">Reference proteome</keyword>
<accession>A0A918RJI4</accession>
<dbReference type="PANTHER" id="PTHR30213">
    <property type="entry name" value="INNER MEMBRANE PROTEIN YHJD"/>
    <property type="match status" value="1"/>
</dbReference>
<evidence type="ECO:0000256" key="1">
    <source>
        <dbReference type="ARBA" id="ARBA00004651"/>
    </source>
</evidence>
<dbReference type="Proteomes" id="UP000614811">
    <property type="component" value="Unassembled WGS sequence"/>
</dbReference>
<dbReference type="InterPro" id="IPR023679">
    <property type="entry name" value="UPF0761_bac"/>
</dbReference>
<evidence type="ECO:0000256" key="2">
    <source>
        <dbReference type="ARBA" id="ARBA00022475"/>
    </source>
</evidence>
<keyword evidence="3" id="KW-0997">Cell inner membrane</keyword>
<feature type="transmembrane region" description="Helical" evidence="7">
    <location>
        <begin position="33"/>
        <end position="58"/>
    </location>
</feature>
<dbReference type="Pfam" id="PF03631">
    <property type="entry name" value="Virul_fac_BrkB"/>
    <property type="match status" value="1"/>
</dbReference>
<evidence type="ECO:0000256" key="4">
    <source>
        <dbReference type="ARBA" id="ARBA00022692"/>
    </source>
</evidence>
<evidence type="ECO:0000256" key="3">
    <source>
        <dbReference type="ARBA" id="ARBA00022519"/>
    </source>
</evidence>
<evidence type="ECO:0000256" key="5">
    <source>
        <dbReference type="ARBA" id="ARBA00022989"/>
    </source>
</evidence>
<comment type="similarity">
    <text evidence="7">Belongs to the UPF0761 family.</text>
</comment>
<dbReference type="GO" id="GO:0005886">
    <property type="term" value="C:plasma membrane"/>
    <property type="evidence" value="ECO:0007669"/>
    <property type="project" value="UniProtKB-SubCell"/>
</dbReference>
<sequence length="295" mass="32784">MADYWLKKVLIQLWEVPIAVIRRFGTDRLLRHAAALAFSSLLALAPMAAIVFSLFSLFSGFEEMAVNLENFIYQFLLPTAGNELKSYFAEFADQAGKLTLFGLFFFLLTALILLASIEQSFNDIWRVDKGRPFAARLTVYWAMLSLGPFLMGGSLTLSTYLLSMSIGNSGELHSMGLSILPFVLQVLAFLMLYLIMPNVRVSTVHALTGALVAAVLFEVTKGLFSRYIANYADYDVVYGALSTLPILLVWVYLSWVVTLIGAELVAVLQERHLLEIEVGDLFHSAESAPVEESEN</sequence>
<feature type="transmembrane region" description="Helical" evidence="7">
    <location>
        <begin position="98"/>
        <end position="117"/>
    </location>
</feature>
<keyword evidence="5 7" id="KW-1133">Transmembrane helix</keyword>
<dbReference type="NCBIfam" id="TIGR00765">
    <property type="entry name" value="yihY_not_rbn"/>
    <property type="match status" value="1"/>
</dbReference>
<proteinExistence type="inferred from homology"/>
<dbReference type="RefSeq" id="WP_189398365.1">
    <property type="nucleotide sequence ID" value="NZ_BMXA01000001.1"/>
</dbReference>
<gene>
    <name evidence="8" type="ORF">GCM10008090_04350</name>
</gene>
<dbReference type="AlphaFoldDB" id="A0A918RJI4"/>
<dbReference type="EMBL" id="BMXA01000001">
    <property type="protein sequence ID" value="GGZ98927.1"/>
    <property type="molecule type" value="Genomic_DNA"/>
</dbReference>
<comment type="caution">
    <text evidence="8">The sequence shown here is derived from an EMBL/GenBank/DDBJ whole genome shotgun (WGS) entry which is preliminary data.</text>
</comment>
<dbReference type="PIRSF" id="PIRSF035875">
    <property type="entry name" value="RNase_BN"/>
    <property type="match status" value="1"/>
</dbReference>
<reference evidence="8" key="1">
    <citation type="journal article" date="2014" name="Int. J. Syst. Evol. Microbiol.">
        <title>Complete genome sequence of Corynebacterium casei LMG S-19264T (=DSM 44701T), isolated from a smear-ripened cheese.</title>
        <authorList>
            <consortium name="US DOE Joint Genome Institute (JGI-PGF)"/>
            <person name="Walter F."/>
            <person name="Albersmeier A."/>
            <person name="Kalinowski J."/>
            <person name="Ruckert C."/>
        </authorList>
    </citation>
    <scope>NUCLEOTIDE SEQUENCE</scope>
    <source>
        <strain evidence="8">KCTC 12711</strain>
    </source>
</reference>
<dbReference type="PANTHER" id="PTHR30213:SF0">
    <property type="entry name" value="UPF0761 MEMBRANE PROTEIN YIHY"/>
    <property type="match status" value="1"/>
</dbReference>
<evidence type="ECO:0000256" key="7">
    <source>
        <dbReference type="HAMAP-Rule" id="MF_00672"/>
    </source>
</evidence>
<feature type="transmembrane region" description="Helical" evidence="7">
    <location>
        <begin position="249"/>
        <end position="268"/>
    </location>
</feature>
<feature type="transmembrane region" description="Helical" evidence="7">
    <location>
        <begin position="138"/>
        <end position="162"/>
    </location>
</feature>
<protein>
    <recommendedName>
        <fullName evidence="7">UPF0761 membrane protein GCM10008090_04350</fullName>
    </recommendedName>
</protein>